<proteinExistence type="predicted"/>
<protein>
    <recommendedName>
        <fullName evidence="1">Virulence-associated protein E-like domain-containing protein</fullName>
    </recommendedName>
</protein>
<organism evidence="2 3">
    <name type="scientific">Oenococcus oeni</name>
    <name type="common">Leuconostoc oenos</name>
    <dbReference type="NCBI Taxonomy" id="1247"/>
    <lineage>
        <taxon>Bacteria</taxon>
        <taxon>Bacillati</taxon>
        <taxon>Bacillota</taxon>
        <taxon>Bacilli</taxon>
        <taxon>Lactobacillales</taxon>
        <taxon>Lactobacillaceae</taxon>
        <taxon>Oenococcus</taxon>
    </lineage>
</organism>
<gene>
    <name evidence="2" type="ORF">ATX59_09400</name>
</gene>
<dbReference type="InterPro" id="IPR027417">
    <property type="entry name" value="P-loop_NTPase"/>
</dbReference>
<dbReference type="AlphaFoldDB" id="A0A6N4A785"/>
<evidence type="ECO:0000313" key="2">
    <source>
        <dbReference type="EMBL" id="OIM20342.1"/>
    </source>
</evidence>
<evidence type="ECO:0000313" key="3">
    <source>
        <dbReference type="Proteomes" id="UP000181728"/>
    </source>
</evidence>
<comment type="caution">
    <text evidence="2">The sequence shown here is derived from an EMBL/GenBank/DDBJ whole genome shotgun (WGS) entry which is preliminary data.</text>
</comment>
<dbReference type="RefSeq" id="WP_071449142.1">
    <property type="nucleotide sequence ID" value="NZ_MLOK01000062.1"/>
</dbReference>
<sequence>MELVDKEELTRLEKSSVKDAFHRNINGSLSKNDLTNTKQILRIMLKPYGDVLRYNEFSQQIEIVSAQTFQIGSFKIPIGALNDDFISALVSYADSQFTYQIKPELAFAAIKDLAHAYSYNPLTDYLGSAFKDWDQKEHINGFMHKYLGVEQTDFNARMFTLWLVEAVTKAYQPDSQADYVLLLQGGQGVGKTTFFKTLAVNAEWYTDSFNDFKNKDNFTTMLGAWIVNDDEMTATKNSKISETKKFVTQTTLQFRAPYERTPRTFTKNFVIGMTTNEPTPLKDRTGSRRYLVLKPNRNKRTKDITNPYKKTELQNEIKQLWGETVNLYRNGYQCFLSLEEEKQLASIQTDFTSTDDISETLEDKLSGSRPGKHYSIRQLLDMVLEDLNQPYIRNKERTAIRNEIAMIMESKEDWHSANTGNDHGYTKTSD</sequence>
<name>A0A6N4A785_OENOE</name>
<dbReference type="InterPro" id="IPR007936">
    <property type="entry name" value="VapE-like_dom"/>
</dbReference>
<evidence type="ECO:0000259" key="1">
    <source>
        <dbReference type="Pfam" id="PF05272"/>
    </source>
</evidence>
<accession>A0A6N4A785</accession>
<dbReference type="PANTHER" id="PTHR34985:SF1">
    <property type="entry name" value="SLR0554 PROTEIN"/>
    <property type="match status" value="1"/>
</dbReference>
<dbReference type="Pfam" id="PF05272">
    <property type="entry name" value="VapE-like_dom"/>
    <property type="match status" value="1"/>
</dbReference>
<dbReference type="EMBL" id="MLOK01000062">
    <property type="protein sequence ID" value="OIM20342.1"/>
    <property type="molecule type" value="Genomic_DNA"/>
</dbReference>
<reference evidence="2 3" key="1">
    <citation type="journal article" date="2016" name="BMC Genomics">
        <title>Consensus pan-genome assembly of the specialised wine bacterium Oenococcus oeni.</title>
        <authorList>
            <person name="Sternes P.R."/>
            <person name="Borneman A.R."/>
        </authorList>
    </citation>
    <scope>NUCLEOTIDE SEQUENCE [LARGE SCALE GENOMIC DNA]</scope>
    <source>
        <strain evidence="2 3">AWRIB661</strain>
    </source>
</reference>
<dbReference type="PANTHER" id="PTHR34985">
    <property type="entry name" value="SLR0554 PROTEIN"/>
    <property type="match status" value="1"/>
</dbReference>
<dbReference type="Proteomes" id="UP000181728">
    <property type="component" value="Unassembled WGS sequence"/>
</dbReference>
<dbReference type="SUPFAM" id="SSF52540">
    <property type="entry name" value="P-loop containing nucleoside triphosphate hydrolases"/>
    <property type="match status" value="1"/>
</dbReference>
<feature type="domain" description="Virulence-associated protein E-like" evidence="1">
    <location>
        <begin position="132"/>
        <end position="352"/>
    </location>
</feature>